<feature type="chain" id="PRO_5004200885" description="Glutathione-binding protein GsiB" evidence="8">
    <location>
        <begin position="32"/>
        <end position="519"/>
    </location>
</feature>
<comment type="subcellular location">
    <subcellularLocation>
        <location evidence="2">Periplasm</location>
    </subcellularLocation>
</comment>
<sequence>MTKPIKPLRAKALAGGLLTLLALASAGSALAAKDVVLAIGGQPETLDPYNTNTTLTTAVTKSFYQGLFEFDKDLKIQPVLAESFTVSKDGLVYTFKLRQGVKFHDGTDFNAEAVKVTLDRVLNAENKLARTNQFNRIEKVEVESPLTVRVTLKEPFAPFINSLAHASAVMMSPAALKKYGSKDIAFNPVGTGPFTFVEWKQTDFVKGKKFDGYWKKGYPKVDTVTWKPVLENSTRAAMLQTGETDFAFPLPYEQAAELKKNAKLDLMTGPSIITRYISFNMLQKPFDNVKVRQAINYAINKEALVKVAFSGYAFPAQGIVPQGVKYAHKMAPWPYDPKKARELLKEAGYANGFESVLWGAYTNTTTQKTLQFVQQQLAQVGIKITVLALEPGQRTDWVQAAPDSKTAKVRMYYAGWSASTGEADWALRPLLATESWPPKLNNTAYYSNSKVDADIANALKSVDEKEKTALYRDAQEQIMKDAPWAPLVTEQNLYATSKRLSGVYVMPDGSIHSEEVAVK</sequence>
<dbReference type="GO" id="GO:0043190">
    <property type="term" value="C:ATP-binding cassette (ABC) transporter complex"/>
    <property type="evidence" value="ECO:0007669"/>
    <property type="project" value="InterPro"/>
</dbReference>
<dbReference type="AlphaFoldDB" id="Q21TU1"/>
<evidence type="ECO:0000256" key="2">
    <source>
        <dbReference type="ARBA" id="ARBA00004418"/>
    </source>
</evidence>
<proteinExistence type="inferred from homology"/>
<dbReference type="InterPro" id="IPR000914">
    <property type="entry name" value="SBP_5_dom"/>
</dbReference>
<dbReference type="GO" id="GO:0030288">
    <property type="term" value="C:outer membrane-bounded periplasmic space"/>
    <property type="evidence" value="ECO:0007669"/>
    <property type="project" value="TreeGrafter"/>
</dbReference>
<evidence type="ECO:0000256" key="3">
    <source>
        <dbReference type="ARBA" id="ARBA00005695"/>
    </source>
</evidence>
<dbReference type="PANTHER" id="PTHR30290:SF32">
    <property type="entry name" value="GLUTATHIONE-BINDING PROTEIN GSIB"/>
    <property type="match status" value="1"/>
</dbReference>
<dbReference type="SUPFAM" id="SSF53850">
    <property type="entry name" value="Periplasmic binding protein-like II"/>
    <property type="match status" value="1"/>
</dbReference>
<comment type="function">
    <text evidence="1">Part of the ABC transporter complex GsiABCD involved in glutathione import. Binds glutathione.</text>
</comment>
<dbReference type="Gene3D" id="3.90.76.10">
    <property type="entry name" value="Dipeptide-binding Protein, Domain 1"/>
    <property type="match status" value="1"/>
</dbReference>
<accession>Q21TU1</accession>
<dbReference type="InterPro" id="IPR039424">
    <property type="entry name" value="SBP_5"/>
</dbReference>
<reference evidence="11" key="1">
    <citation type="submission" date="2006-02" db="EMBL/GenBank/DDBJ databases">
        <title>Complete sequence of chromosome of Rhodoferax ferrireducens DSM 15236.</title>
        <authorList>
            <person name="Copeland A."/>
            <person name="Lucas S."/>
            <person name="Lapidus A."/>
            <person name="Barry K."/>
            <person name="Detter J.C."/>
            <person name="Glavina del Rio T."/>
            <person name="Hammon N."/>
            <person name="Israni S."/>
            <person name="Pitluck S."/>
            <person name="Brettin T."/>
            <person name="Bruce D."/>
            <person name="Han C."/>
            <person name="Tapia R."/>
            <person name="Gilna P."/>
            <person name="Kiss H."/>
            <person name="Schmutz J."/>
            <person name="Larimer F."/>
            <person name="Land M."/>
            <person name="Kyrpides N."/>
            <person name="Ivanova N."/>
            <person name="Richardson P."/>
        </authorList>
    </citation>
    <scope>NUCLEOTIDE SEQUENCE [LARGE SCALE GENOMIC DNA]</scope>
    <source>
        <strain evidence="11">ATCC BAA-621 / DSM 15236 / T118</strain>
    </source>
</reference>
<evidence type="ECO:0000256" key="5">
    <source>
        <dbReference type="ARBA" id="ARBA00022448"/>
    </source>
</evidence>
<evidence type="ECO:0000256" key="6">
    <source>
        <dbReference type="ARBA" id="ARBA00022729"/>
    </source>
</evidence>
<dbReference type="OrthoDB" id="9801799at2"/>
<dbReference type="PANTHER" id="PTHR30290">
    <property type="entry name" value="PERIPLASMIC BINDING COMPONENT OF ABC TRANSPORTER"/>
    <property type="match status" value="1"/>
</dbReference>
<keyword evidence="11" id="KW-1185">Reference proteome</keyword>
<keyword evidence="7" id="KW-0574">Periplasm</keyword>
<dbReference type="FunFam" id="3.10.105.10:FF:000003">
    <property type="entry name" value="Glutathione ABC transporter substrate-binding protein GsiB"/>
    <property type="match status" value="1"/>
</dbReference>
<dbReference type="STRING" id="338969.Rfer_3103"/>
<gene>
    <name evidence="10" type="ordered locus">Rfer_3103</name>
</gene>
<dbReference type="EMBL" id="CP000267">
    <property type="protein sequence ID" value="ABD70812.1"/>
    <property type="molecule type" value="Genomic_DNA"/>
</dbReference>
<evidence type="ECO:0000313" key="11">
    <source>
        <dbReference type="Proteomes" id="UP000008332"/>
    </source>
</evidence>
<evidence type="ECO:0000259" key="9">
    <source>
        <dbReference type="Pfam" id="PF00496"/>
    </source>
</evidence>
<dbReference type="GO" id="GO:0042938">
    <property type="term" value="P:dipeptide transport"/>
    <property type="evidence" value="ECO:0007669"/>
    <property type="project" value="TreeGrafter"/>
</dbReference>
<name>Q21TU1_ALBFT</name>
<dbReference type="Gene3D" id="3.10.105.10">
    <property type="entry name" value="Dipeptide-binding Protein, Domain 3"/>
    <property type="match status" value="1"/>
</dbReference>
<evidence type="ECO:0000256" key="7">
    <source>
        <dbReference type="ARBA" id="ARBA00022764"/>
    </source>
</evidence>
<dbReference type="eggNOG" id="COG0747">
    <property type="taxonomic scope" value="Bacteria"/>
</dbReference>
<evidence type="ECO:0000256" key="4">
    <source>
        <dbReference type="ARBA" id="ARBA00017393"/>
    </source>
</evidence>
<protein>
    <recommendedName>
        <fullName evidence="4">Glutathione-binding protein GsiB</fullName>
    </recommendedName>
</protein>
<dbReference type="GO" id="GO:1904680">
    <property type="term" value="F:peptide transmembrane transporter activity"/>
    <property type="evidence" value="ECO:0007669"/>
    <property type="project" value="TreeGrafter"/>
</dbReference>
<feature type="signal peptide" evidence="8">
    <location>
        <begin position="1"/>
        <end position="31"/>
    </location>
</feature>
<dbReference type="PIRSF" id="PIRSF002741">
    <property type="entry name" value="MppA"/>
    <property type="match status" value="1"/>
</dbReference>
<dbReference type="CDD" id="cd08499">
    <property type="entry name" value="PBP2_Ylib_like"/>
    <property type="match status" value="1"/>
</dbReference>
<dbReference type="InterPro" id="IPR030678">
    <property type="entry name" value="Peptide/Ni-bd"/>
</dbReference>
<dbReference type="NCBIfam" id="NF011942">
    <property type="entry name" value="PRK15413.1"/>
    <property type="match status" value="1"/>
</dbReference>
<evidence type="ECO:0000256" key="8">
    <source>
        <dbReference type="SAM" id="SignalP"/>
    </source>
</evidence>
<dbReference type="RefSeq" id="WP_011465375.1">
    <property type="nucleotide sequence ID" value="NC_007908.1"/>
</dbReference>
<dbReference type="Proteomes" id="UP000008332">
    <property type="component" value="Chromosome"/>
</dbReference>
<evidence type="ECO:0000313" key="10">
    <source>
        <dbReference type="EMBL" id="ABD70812.1"/>
    </source>
</evidence>
<dbReference type="HOGENOM" id="CLU_017028_7_3_4"/>
<organism evidence="10 11">
    <name type="scientific">Albidiferax ferrireducens (strain ATCC BAA-621 / DSM 15236 / T118)</name>
    <name type="common">Rhodoferax ferrireducens</name>
    <dbReference type="NCBI Taxonomy" id="338969"/>
    <lineage>
        <taxon>Bacteria</taxon>
        <taxon>Pseudomonadati</taxon>
        <taxon>Pseudomonadota</taxon>
        <taxon>Betaproteobacteria</taxon>
        <taxon>Burkholderiales</taxon>
        <taxon>Comamonadaceae</taxon>
        <taxon>Rhodoferax</taxon>
    </lineage>
</organism>
<comment type="similarity">
    <text evidence="3">Belongs to the bacterial solute-binding protein 5 family.</text>
</comment>
<keyword evidence="6 8" id="KW-0732">Signal</keyword>
<feature type="domain" description="Solute-binding protein family 5" evidence="9">
    <location>
        <begin position="75"/>
        <end position="434"/>
    </location>
</feature>
<dbReference type="Pfam" id="PF00496">
    <property type="entry name" value="SBP_bac_5"/>
    <property type="match status" value="1"/>
</dbReference>
<dbReference type="KEGG" id="rfr:Rfer_3103"/>
<evidence type="ECO:0000256" key="1">
    <source>
        <dbReference type="ARBA" id="ARBA00003489"/>
    </source>
</evidence>
<keyword evidence="5" id="KW-0813">Transport</keyword>
<dbReference type="Gene3D" id="3.40.190.10">
    <property type="entry name" value="Periplasmic binding protein-like II"/>
    <property type="match status" value="1"/>
</dbReference>